<accession>A0ABT9RWV9</accession>
<reference evidence="1 2" key="1">
    <citation type="submission" date="2023-07" db="EMBL/GenBank/DDBJ databases">
        <title>Sorghum-associated microbial communities from plants grown in Nebraska, USA.</title>
        <authorList>
            <person name="Schachtman D."/>
        </authorList>
    </citation>
    <scope>NUCLEOTIDE SEQUENCE [LARGE SCALE GENOMIC DNA]</scope>
    <source>
        <strain evidence="1 2">CC222</strain>
    </source>
</reference>
<dbReference type="RefSeq" id="WP_307309918.1">
    <property type="nucleotide sequence ID" value="NZ_JAUSRE010000017.1"/>
</dbReference>
<dbReference type="EMBL" id="JAUSRE010000017">
    <property type="protein sequence ID" value="MDP9889557.1"/>
    <property type="molecule type" value="Genomic_DNA"/>
</dbReference>
<keyword evidence="2" id="KW-1185">Reference proteome</keyword>
<sequence>MSTKIPNGFRLAEGTDLDAFKQTVRDAVDPLRDQEDLMLLAVETAKFVDSHWLAGEPIPAGAAATA</sequence>
<organism evidence="1 2">
    <name type="scientific">Pseudarthrobacter enclensis</name>
    <dbReference type="NCBI Taxonomy" id="993070"/>
    <lineage>
        <taxon>Bacteria</taxon>
        <taxon>Bacillati</taxon>
        <taxon>Actinomycetota</taxon>
        <taxon>Actinomycetes</taxon>
        <taxon>Micrococcales</taxon>
        <taxon>Micrococcaceae</taxon>
        <taxon>Pseudarthrobacter</taxon>
    </lineage>
</organism>
<dbReference type="Proteomes" id="UP001226577">
    <property type="component" value="Unassembled WGS sequence"/>
</dbReference>
<protein>
    <submittedName>
        <fullName evidence="1">Uncharacterized protein</fullName>
    </submittedName>
</protein>
<comment type="caution">
    <text evidence="1">The sequence shown here is derived from an EMBL/GenBank/DDBJ whole genome shotgun (WGS) entry which is preliminary data.</text>
</comment>
<evidence type="ECO:0000313" key="2">
    <source>
        <dbReference type="Proteomes" id="UP001226577"/>
    </source>
</evidence>
<name>A0ABT9RWV9_9MICC</name>
<evidence type="ECO:0000313" key="1">
    <source>
        <dbReference type="EMBL" id="MDP9889557.1"/>
    </source>
</evidence>
<gene>
    <name evidence="1" type="ORF">J2X98_003168</name>
</gene>
<proteinExistence type="predicted"/>